<dbReference type="AlphaFoldDB" id="A0AAW0YWW3"/>
<feature type="region of interest" description="Disordered" evidence="2">
    <location>
        <begin position="858"/>
        <end position="888"/>
    </location>
</feature>
<dbReference type="Gene3D" id="4.10.240.10">
    <property type="entry name" value="Zn(2)-C6 fungal-type DNA-binding domain"/>
    <property type="match status" value="1"/>
</dbReference>
<protein>
    <recommendedName>
        <fullName evidence="3">Zn(2)-C6 fungal-type domain-containing protein</fullName>
    </recommendedName>
</protein>
<dbReference type="PROSITE" id="PS50048">
    <property type="entry name" value="ZN2_CY6_FUNGAL_2"/>
    <property type="match status" value="1"/>
</dbReference>
<dbReference type="SUPFAM" id="SSF57701">
    <property type="entry name" value="Zn2/Cys6 DNA-binding domain"/>
    <property type="match status" value="1"/>
</dbReference>
<dbReference type="GeneID" id="92182163"/>
<dbReference type="RefSeq" id="XP_066801458.1">
    <property type="nucleotide sequence ID" value="XM_066947999.1"/>
</dbReference>
<dbReference type="EMBL" id="JBCAWK010000009">
    <property type="protein sequence ID" value="KAK8849570.1"/>
    <property type="molecule type" value="Genomic_DNA"/>
</dbReference>
<dbReference type="KEGG" id="kne:92182163"/>
<feature type="compositionally biased region" description="Pro residues" evidence="2">
    <location>
        <begin position="871"/>
        <end position="888"/>
    </location>
</feature>
<comment type="caution">
    <text evidence="4">The sequence shown here is derived from an EMBL/GenBank/DDBJ whole genome shotgun (WGS) entry which is preliminary data.</text>
</comment>
<name>A0AAW0YWW3_9TREE</name>
<gene>
    <name evidence="4" type="ORF">IAR55_004905</name>
</gene>
<evidence type="ECO:0000256" key="2">
    <source>
        <dbReference type="SAM" id="MobiDB-lite"/>
    </source>
</evidence>
<feature type="region of interest" description="Disordered" evidence="2">
    <location>
        <begin position="787"/>
        <end position="821"/>
    </location>
</feature>
<feature type="compositionally biased region" description="Polar residues" evidence="2">
    <location>
        <begin position="80"/>
        <end position="104"/>
    </location>
</feature>
<reference evidence="4 5" key="1">
    <citation type="journal article" date="2024" name="bioRxiv">
        <title>Comparative genomics of Cryptococcus and Kwoniella reveals pathogenesis evolution and contrasting karyotype dynamics via intercentromeric recombination or chromosome fusion.</title>
        <authorList>
            <person name="Coelho M.A."/>
            <person name="David-Palma M."/>
            <person name="Shea T."/>
            <person name="Bowers K."/>
            <person name="McGinley-Smith S."/>
            <person name="Mohammad A.W."/>
            <person name="Gnirke A."/>
            <person name="Yurkov A.M."/>
            <person name="Nowrousian M."/>
            <person name="Sun S."/>
            <person name="Cuomo C.A."/>
            <person name="Heitman J."/>
        </authorList>
    </citation>
    <scope>NUCLEOTIDE SEQUENCE [LARGE SCALE GENOMIC DNA]</scope>
    <source>
        <strain evidence="4 5">CBS 13917</strain>
    </source>
</reference>
<sequence>MTPQPSTEARAKRTHARRSCDVCKVRKTRCELPDLEIPAGPNPLPLDKSCHRCKVLALPCIVDDSGKKQRKRPREDGTTLKASVSRTSVLELSPGEASQSTGTSPKRRASKVKRNSSAEASSASTSRNAPVDHTLNVIHGLSPMDSLPVTDPLIETLQQIRSEPQAFDPCFESTKSKSMKLHGRPGELTCAMLRVAYIRSDGKKKRGMLDFEEVDLKKMLDDQMKARLQPGFAQLQTYHPHLEPFATMLETHNATPEPSMSLLIALTFYLSTLALPVDTTIQNIRKVLTPYINRLRNDLLLHVPHSFTALSALELLATHCPFGVLPLQITNLQALGVARGHIFTSSIVSAELSFSRMVDKVTAGPGMRFAFKCTDIWLWLGMIAAEAAATLEDNAPNKPKHLADARRLADAFCDMTVNGTFWRDSLGIEDTAVLVGRLAVSDKLARLEDLLDGLARIKDTLENSASDPTYDPVRGIVAEFEIYTRKMEGLDTRHDSIMGLLRGRSRGVESGWLAYRAIRHRYELSKLHVTGLRQLMATHYLPGSPYAYPGLPPFPFTPSQAASYALSRAYNPPDIIRFITDTSRTGDSAAAIITVWDWGRRRGINLEETLAACAELGRNLVADLTANVYASIVPLHDVICIAVEAAKVLMEMEAGTVQILRSSGTLHKAFRDRSWLKAMSQMTETMRAIGMLVPEDDLGGESVANGCSNLIGSMVRTAEDWSKTLEKEQMALDAGLSSSEMPEPIPSRQPYANGNGHAFDPHRPAGVTSHQQYMDTSDRWMASNETTQMNGQSGLNSQPSLPPPPASSMQVTHPPRAQFPQQPQQHFVAGPIGTYPPTSLDQLLSEMFCYSYQPHGLPPAHSGTASQSQHIPPPPQVGPHPGVPAPWA</sequence>
<feature type="domain" description="Zn(2)-C6 fungal-type" evidence="3">
    <location>
        <begin position="19"/>
        <end position="62"/>
    </location>
</feature>
<accession>A0AAW0YWW3</accession>
<dbReference type="GO" id="GO:0000981">
    <property type="term" value="F:DNA-binding transcription factor activity, RNA polymerase II-specific"/>
    <property type="evidence" value="ECO:0007669"/>
    <property type="project" value="InterPro"/>
</dbReference>
<feature type="region of interest" description="Disordered" evidence="2">
    <location>
        <begin position="735"/>
        <end position="772"/>
    </location>
</feature>
<dbReference type="InterPro" id="IPR001138">
    <property type="entry name" value="Zn2Cys6_DnaBD"/>
</dbReference>
<evidence type="ECO:0000256" key="1">
    <source>
        <dbReference type="ARBA" id="ARBA00023242"/>
    </source>
</evidence>
<dbReference type="PANTHER" id="PTHR31668">
    <property type="entry name" value="GLUCOSE TRANSPORT TRANSCRIPTION REGULATOR RGT1-RELATED-RELATED"/>
    <property type="match status" value="1"/>
</dbReference>
<evidence type="ECO:0000313" key="5">
    <source>
        <dbReference type="Proteomes" id="UP001388673"/>
    </source>
</evidence>
<dbReference type="GO" id="GO:0008270">
    <property type="term" value="F:zinc ion binding"/>
    <property type="evidence" value="ECO:0007669"/>
    <property type="project" value="InterPro"/>
</dbReference>
<dbReference type="InterPro" id="IPR036864">
    <property type="entry name" value="Zn2-C6_fun-type_DNA-bd_sf"/>
</dbReference>
<feature type="compositionally biased region" description="Basic residues" evidence="2">
    <location>
        <begin position="105"/>
        <end position="114"/>
    </location>
</feature>
<feature type="region of interest" description="Disordered" evidence="2">
    <location>
        <begin position="65"/>
        <end position="131"/>
    </location>
</feature>
<keyword evidence="1" id="KW-0539">Nucleus</keyword>
<dbReference type="PANTHER" id="PTHR31668:SF30">
    <property type="entry name" value="ZN(II)2CYS6 TRANSCRIPTION FACTOR (EUROFUNG)"/>
    <property type="match status" value="1"/>
</dbReference>
<evidence type="ECO:0000259" key="3">
    <source>
        <dbReference type="PROSITE" id="PS50048"/>
    </source>
</evidence>
<dbReference type="Proteomes" id="UP001388673">
    <property type="component" value="Unassembled WGS sequence"/>
</dbReference>
<keyword evidence="5" id="KW-1185">Reference proteome</keyword>
<proteinExistence type="predicted"/>
<feature type="compositionally biased region" description="Low complexity" evidence="2">
    <location>
        <begin position="117"/>
        <end position="126"/>
    </location>
</feature>
<dbReference type="InterPro" id="IPR050797">
    <property type="entry name" value="Carb_Metab_Trans_Reg"/>
</dbReference>
<organism evidence="4 5">
    <name type="scientific">Kwoniella newhampshirensis</name>
    <dbReference type="NCBI Taxonomy" id="1651941"/>
    <lineage>
        <taxon>Eukaryota</taxon>
        <taxon>Fungi</taxon>
        <taxon>Dikarya</taxon>
        <taxon>Basidiomycota</taxon>
        <taxon>Agaricomycotina</taxon>
        <taxon>Tremellomycetes</taxon>
        <taxon>Tremellales</taxon>
        <taxon>Cryptococcaceae</taxon>
        <taxon>Kwoniella</taxon>
    </lineage>
</organism>
<evidence type="ECO:0000313" key="4">
    <source>
        <dbReference type="EMBL" id="KAK8849570.1"/>
    </source>
</evidence>
<dbReference type="CDD" id="cd00067">
    <property type="entry name" value="GAL4"/>
    <property type="match status" value="1"/>
</dbReference>